<keyword evidence="3" id="KW-1185">Reference proteome</keyword>
<dbReference type="InterPro" id="IPR004242">
    <property type="entry name" value="Transposase_21"/>
</dbReference>
<evidence type="ECO:0000313" key="3">
    <source>
        <dbReference type="Proteomes" id="UP001152795"/>
    </source>
</evidence>
<feature type="non-terminal residue" evidence="2">
    <location>
        <position position="1"/>
    </location>
</feature>
<evidence type="ECO:0000256" key="1">
    <source>
        <dbReference type="SAM" id="MobiDB-lite"/>
    </source>
</evidence>
<dbReference type="Proteomes" id="UP001152795">
    <property type="component" value="Unassembled WGS sequence"/>
</dbReference>
<evidence type="ECO:0000313" key="2">
    <source>
        <dbReference type="EMBL" id="CAB3994767.1"/>
    </source>
</evidence>
<dbReference type="AlphaFoldDB" id="A0A7D9DX04"/>
<feature type="compositionally biased region" description="Acidic residues" evidence="1">
    <location>
        <begin position="10"/>
        <end position="19"/>
    </location>
</feature>
<comment type="caution">
    <text evidence="2">The sequence shown here is derived from an EMBL/GenBank/DDBJ whole genome shotgun (WGS) entry which is preliminary data.</text>
</comment>
<proteinExistence type="predicted"/>
<dbReference type="EMBL" id="CACRXK020002535">
    <property type="protein sequence ID" value="CAB3994767.1"/>
    <property type="molecule type" value="Genomic_DNA"/>
</dbReference>
<dbReference type="Pfam" id="PF02992">
    <property type="entry name" value="Transposase_21"/>
    <property type="match status" value="1"/>
</dbReference>
<accession>A0A7D9DX04</accession>
<feature type="region of interest" description="Disordered" evidence="1">
    <location>
        <begin position="1"/>
        <end position="29"/>
    </location>
</feature>
<dbReference type="PANTHER" id="PTHR46579:SF2">
    <property type="entry name" value="C2H2-TYPE DOMAIN-CONTAINING PROTEIN"/>
    <property type="match status" value="1"/>
</dbReference>
<reference evidence="2" key="1">
    <citation type="submission" date="2020-04" db="EMBL/GenBank/DDBJ databases">
        <authorList>
            <person name="Alioto T."/>
            <person name="Alioto T."/>
            <person name="Gomez Garrido J."/>
        </authorList>
    </citation>
    <scope>NUCLEOTIDE SEQUENCE</scope>
    <source>
        <strain evidence="2">A484AB</strain>
    </source>
</reference>
<organism evidence="2 3">
    <name type="scientific">Paramuricea clavata</name>
    <name type="common">Red gorgonian</name>
    <name type="synonym">Violescent sea-whip</name>
    <dbReference type="NCBI Taxonomy" id="317549"/>
    <lineage>
        <taxon>Eukaryota</taxon>
        <taxon>Metazoa</taxon>
        <taxon>Cnidaria</taxon>
        <taxon>Anthozoa</taxon>
        <taxon>Octocorallia</taxon>
        <taxon>Malacalcyonacea</taxon>
        <taxon>Plexauridae</taxon>
        <taxon>Paramuricea</taxon>
    </lineage>
</organism>
<sequence length="888" mass="102258">IEKSGSSDLDQSDDSETQSDSEHGSDSGEIWDATLGEHLDEDILNPPPIPEPACKKKKFHMVHSLLQWMLYFLLIWQSITNLSDNGLTWLLQSLFHFLRALNVHIPDEILVKLIAVFPCSLYMVRKYLNLNRDNFTKYVVCPKCTKCYHYDECLKKAANGITVAKCCSNISFSRGKAVRCNSKLVKKVVLKDNQIKYYPDFYYCYNGIINCLEEIVSRKGVPESCERWRQAAPTNCMTDIYDGKLWDDFKTVNGKDFLNGPRNYGLMLNFDYFQPMKHRKDYSVGVLYLVLLNLPRSERFKWENVIVIGVIPNMEKEPKSLNEFLKPAVSELQALWKGLYLKNSLCSIPLKFRAALLCTSSDIPASRKLCGIKGHSGELGCSKCLKKFPGKFGEKRDYSGFNRDDWEKRTDKDHRRIAAKILKCKTKTKINELSKKFGINYYSSLLDLEYFDVIRFCAIDPMHNLFLGTAKYVFKLWVADDHLTSKHLQQIETRIEEMEVPSHIGRLPKKIASNFGSYTAEQWKNWTTVYSLFALKGIINDTHYKCWQSFVLGCRYMCKPVLTEADIIKGDGLILKFCKEFEALYGGKAVTPNMHLHCHLRENILDYGPIHSFWCFSFERYNGILGNMATNNRSVELQLMRKLKVSQSLTSICMPGDCGESFQQLIANMKNQEEMSKESKNPTQLLEYYNIYSTLPLSTINWNNISAVTLPSSHKERSFDNDDLSVLLEVYQIMYPRADIILEHLSRTFKMYSTVQIFGLQYGSKKDHRSRRTAGILASWPEIDGKINTSSLRMTFGLVDYYFIHTLVIRGEYKKFCFACVTWYMPSDDTIYNGLNPLLVTRKQSVLGGPSRFLPVQKISCHCSIATVRNENGEERNIVCPFVKSFCL</sequence>
<gene>
    <name evidence="2" type="ORF">PACLA_8A029084</name>
</gene>
<name>A0A7D9DX04_PARCT</name>
<dbReference type="PANTHER" id="PTHR46579">
    <property type="entry name" value="F5/8 TYPE C DOMAIN-CONTAINING PROTEIN-RELATED"/>
    <property type="match status" value="1"/>
</dbReference>
<protein>
    <submittedName>
        <fullName evidence="2">Uncharacterized protein</fullName>
    </submittedName>
</protein>
<dbReference type="OrthoDB" id="8007085at2759"/>